<organism evidence="1 2">
    <name type="scientific">Pseudomassariella vexata</name>
    <dbReference type="NCBI Taxonomy" id="1141098"/>
    <lineage>
        <taxon>Eukaryota</taxon>
        <taxon>Fungi</taxon>
        <taxon>Dikarya</taxon>
        <taxon>Ascomycota</taxon>
        <taxon>Pezizomycotina</taxon>
        <taxon>Sordariomycetes</taxon>
        <taxon>Xylariomycetidae</taxon>
        <taxon>Amphisphaeriales</taxon>
        <taxon>Pseudomassariaceae</taxon>
        <taxon>Pseudomassariella</taxon>
    </lineage>
</organism>
<dbReference type="Gene3D" id="2.120.10.30">
    <property type="entry name" value="TolB, C-terminal domain"/>
    <property type="match status" value="1"/>
</dbReference>
<dbReference type="PANTHER" id="PTHR42060:SF1">
    <property type="entry name" value="NHL REPEAT-CONTAINING PROTEIN"/>
    <property type="match status" value="1"/>
</dbReference>
<accession>A0A1Y2DHV5</accession>
<dbReference type="SUPFAM" id="SSF63829">
    <property type="entry name" value="Calcium-dependent phosphotriesterase"/>
    <property type="match status" value="1"/>
</dbReference>
<dbReference type="AlphaFoldDB" id="A0A1Y2DHV5"/>
<gene>
    <name evidence="1" type="ORF">BCR38DRAFT_446704</name>
</gene>
<sequence>MIEDPILVTQLPSDAWFEGFALRPNGHILVSRLDQPELYTLDAENPDAQPELLHTFPDANGLINLCPLLGCEDEYAVLSGIVDLGNVKFENFIIWRVKLHGSDPPELTQLAKLESSGFCIGIMAATERTLLIADSQKHCIWRFDMPTGKTSVLVADETMKIASTDDFFGLNRLRMVGNYVWFTNTSAGILCRVPIELDKDDPVTGVRTTGPVETITDDLPHCDGLAVTKDQEVVYSASYMNGWLWKVNIDPETGEAKTDVVMENLVSPTAVELVYVDGKPKLFIVCCGEIDLGWINADDRTSWSDLAQINASVTVTVTTEEVVEAA</sequence>
<reference evidence="1 2" key="1">
    <citation type="submission" date="2016-07" db="EMBL/GenBank/DDBJ databases">
        <title>Pervasive Adenine N6-methylation of Active Genes in Fungi.</title>
        <authorList>
            <consortium name="DOE Joint Genome Institute"/>
            <person name="Mondo S.J."/>
            <person name="Dannebaum R.O."/>
            <person name="Kuo R.C."/>
            <person name="Labutti K."/>
            <person name="Haridas S."/>
            <person name="Kuo A."/>
            <person name="Salamov A."/>
            <person name="Ahrendt S.R."/>
            <person name="Lipzen A."/>
            <person name="Sullivan W."/>
            <person name="Andreopoulos W.B."/>
            <person name="Clum A."/>
            <person name="Lindquist E."/>
            <person name="Daum C."/>
            <person name="Ramamoorthy G.K."/>
            <person name="Gryganskyi A."/>
            <person name="Culley D."/>
            <person name="Magnuson J.K."/>
            <person name="James T.Y."/>
            <person name="O'Malley M.A."/>
            <person name="Stajich J.E."/>
            <person name="Spatafora J.W."/>
            <person name="Visel A."/>
            <person name="Grigoriev I.V."/>
        </authorList>
    </citation>
    <scope>NUCLEOTIDE SEQUENCE [LARGE SCALE GENOMIC DNA]</scope>
    <source>
        <strain evidence="1 2">CBS 129021</strain>
    </source>
</reference>
<dbReference type="GeneID" id="63777319"/>
<dbReference type="InterPro" id="IPR052998">
    <property type="entry name" value="Hetero-Diels-Alderase-like"/>
</dbReference>
<dbReference type="RefSeq" id="XP_040711631.1">
    <property type="nucleotide sequence ID" value="XM_040861107.1"/>
</dbReference>
<evidence type="ECO:0008006" key="3">
    <source>
        <dbReference type="Google" id="ProtNLM"/>
    </source>
</evidence>
<comment type="caution">
    <text evidence="1">The sequence shown here is derived from an EMBL/GenBank/DDBJ whole genome shotgun (WGS) entry which is preliminary data.</text>
</comment>
<dbReference type="PANTHER" id="PTHR42060">
    <property type="entry name" value="NHL REPEAT-CONTAINING PROTEIN-RELATED"/>
    <property type="match status" value="1"/>
</dbReference>
<keyword evidence="2" id="KW-1185">Reference proteome</keyword>
<protein>
    <recommendedName>
        <fullName evidence="3">Six-bladed beta-propeller-like protein</fullName>
    </recommendedName>
</protein>
<evidence type="ECO:0000313" key="2">
    <source>
        <dbReference type="Proteomes" id="UP000193689"/>
    </source>
</evidence>
<proteinExistence type="predicted"/>
<dbReference type="EMBL" id="MCFJ01000015">
    <property type="protein sequence ID" value="ORY58819.1"/>
    <property type="molecule type" value="Genomic_DNA"/>
</dbReference>
<dbReference type="InterPro" id="IPR011042">
    <property type="entry name" value="6-blade_b-propeller_TolB-like"/>
</dbReference>
<evidence type="ECO:0000313" key="1">
    <source>
        <dbReference type="EMBL" id="ORY58819.1"/>
    </source>
</evidence>
<dbReference type="OrthoDB" id="5233393at2759"/>
<dbReference type="InParanoid" id="A0A1Y2DHV5"/>
<dbReference type="Proteomes" id="UP000193689">
    <property type="component" value="Unassembled WGS sequence"/>
</dbReference>
<name>A0A1Y2DHV5_9PEZI</name>